<gene>
    <name evidence="1" type="ORF">THRCLA_20688</name>
</gene>
<comment type="caution">
    <text evidence="1">The sequence shown here is derived from an EMBL/GenBank/DDBJ whole genome shotgun (WGS) entry which is preliminary data.</text>
</comment>
<accession>A0A1W0A4S0</accession>
<dbReference type="AlphaFoldDB" id="A0A1W0A4S0"/>
<dbReference type="Proteomes" id="UP000243217">
    <property type="component" value="Unassembled WGS sequence"/>
</dbReference>
<evidence type="ECO:0000313" key="2">
    <source>
        <dbReference type="Proteomes" id="UP000243217"/>
    </source>
</evidence>
<proteinExistence type="predicted"/>
<sequence length="148" mass="16721">MSVSFHFKKKKCKRGRTAMSYCEAPSMDAALSALQVSEKKDEVDFLAPTPMGSPMHQRAKKARFTVDDDLDGLMFPDEPATSALLIVSSCLEKELARRLVMRKERQKQSNLSKHKQQLGYFAIATAFQRAFRERNPAITPLAIEKNTI</sequence>
<evidence type="ECO:0000313" key="1">
    <source>
        <dbReference type="EMBL" id="OQS05228.1"/>
    </source>
</evidence>
<dbReference type="EMBL" id="JNBS01000483">
    <property type="protein sequence ID" value="OQS05228.1"/>
    <property type="molecule type" value="Genomic_DNA"/>
</dbReference>
<organism evidence="1 2">
    <name type="scientific">Thraustotheca clavata</name>
    <dbReference type="NCBI Taxonomy" id="74557"/>
    <lineage>
        <taxon>Eukaryota</taxon>
        <taxon>Sar</taxon>
        <taxon>Stramenopiles</taxon>
        <taxon>Oomycota</taxon>
        <taxon>Saprolegniomycetes</taxon>
        <taxon>Saprolegniales</taxon>
        <taxon>Achlyaceae</taxon>
        <taxon>Thraustotheca</taxon>
    </lineage>
</organism>
<name>A0A1W0A4S0_9STRA</name>
<protein>
    <submittedName>
        <fullName evidence="1">Uncharacterized protein</fullName>
    </submittedName>
</protein>
<reference evidence="1 2" key="1">
    <citation type="journal article" date="2014" name="Genome Biol. Evol.">
        <title>The secreted proteins of Achlya hypogyna and Thraustotheca clavata identify the ancestral oomycete secretome and reveal gene acquisitions by horizontal gene transfer.</title>
        <authorList>
            <person name="Misner I."/>
            <person name="Blouin N."/>
            <person name="Leonard G."/>
            <person name="Richards T.A."/>
            <person name="Lane C.E."/>
        </authorList>
    </citation>
    <scope>NUCLEOTIDE SEQUENCE [LARGE SCALE GENOMIC DNA]</scope>
    <source>
        <strain evidence="1 2">ATCC 34112</strain>
    </source>
</reference>
<keyword evidence="2" id="KW-1185">Reference proteome</keyword>
<dbReference type="OrthoDB" id="126401at2759"/>